<sequence length="21" mass="2468">MNRILYRRYLLAALSILGSML</sequence>
<proteinExistence type="predicted"/>
<accession>A0A0F9DF06</accession>
<reference evidence="1" key="1">
    <citation type="journal article" date="2015" name="Nature">
        <title>Complex archaea that bridge the gap between prokaryotes and eukaryotes.</title>
        <authorList>
            <person name="Spang A."/>
            <person name="Saw J.H."/>
            <person name="Jorgensen S.L."/>
            <person name="Zaremba-Niedzwiedzka K."/>
            <person name="Martijn J."/>
            <person name="Lind A.E."/>
            <person name="van Eijk R."/>
            <person name="Schleper C."/>
            <person name="Guy L."/>
            <person name="Ettema T.J."/>
        </authorList>
    </citation>
    <scope>NUCLEOTIDE SEQUENCE</scope>
</reference>
<dbReference type="EMBL" id="LAZR01029221">
    <property type="protein sequence ID" value="KKL60229.1"/>
    <property type="molecule type" value="Genomic_DNA"/>
</dbReference>
<feature type="non-terminal residue" evidence="1">
    <location>
        <position position="21"/>
    </location>
</feature>
<protein>
    <submittedName>
        <fullName evidence="1">Uncharacterized protein</fullName>
    </submittedName>
</protein>
<comment type="caution">
    <text evidence="1">The sequence shown here is derived from an EMBL/GenBank/DDBJ whole genome shotgun (WGS) entry which is preliminary data.</text>
</comment>
<organism evidence="1">
    <name type="scientific">marine sediment metagenome</name>
    <dbReference type="NCBI Taxonomy" id="412755"/>
    <lineage>
        <taxon>unclassified sequences</taxon>
        <taxon>metagenomes</taxon>
        <taxon>ecological metagenomes</taxon>
    </lineage>
</organism>
<dbReference type="AlphaFoldDB" id="A0A0F9DF06"/>
<gene>
    <name evidence="1" type="ORF">LCGC14_2207420</name>
</gene>
<evidence type="ECO:0000313" key="1">
    <source>
        <dbReference type="EMBL" id="KKL60229.1"/>
    </source>
</evidence>
<name>A0A0F9DF06_9ZZZZ</name>